<evidence type="ECO:0000313" key="1">
    <source>
        <dbReference type="EMBL" id="QHT61450.1"/>
    </source>
</evidence>
<accession>A0A6C0G402</accession>
<reference evidence="1 2" key="1">
    <citation type="submission" date="2020-01" db="EMBL/GenBank/DDBJ databases">
        <title>Paenibacillus sp. nov., isolated from tomato rhizosphere.</title>
        <authorList>
            <person name="Weon H.-Y."/>
            <person name="Lee S.A."/>
        </authorList>
    </citation>
    <scope>NUCLEOTIDE SEQUENCE [LARGE SCALE GENOMIC DNA]</scope>
    <source>
        <strain evidence="1 2">12200R-189</strain>
    </source>
</reference>
<dbReference type="EMBL" id="CP048209">
    <property type="protein sequence ID" value="QHT61450.1"/>
    <property type="molecule type" value="Genomic_DNA"/>
</dbReference>
<dbReference type="Proteomes" id="UP000476064">
    <property type="component" value="Chromosome"/>
</dbReference>
<protein>
    <submittedName>
        <fullName evidence="1">Uncharacterized protein</fullName>
    </submittedName>
</protein>
<sequence>MNNNPQYYNGHAGNGESIRRIAARLSAPHSLAPQRPSAATAAGAIGDAPFPAYFNGYAGNGESFRRMAMNQQI</sequence>
<gene>
    <name evidence="1" type="ORF">GXP70_16760</name>
</gene>
<name>A0A6C0G402_9BACL</name>
<dbReference type="KEGG" id="plyc:GXP70_16760"/>
<dbReference type="RefSeq" id="WP_162357889.1">
    <property type="nucleotide sequence ID" value="NZ_CP048209.1"/>
</dbReference>
<dbReference type="AlphaFoldDB" id="A0A6C0G402"/>
<evidence type="ECO:0000313" key="2">
    <source>
        <dbReference type="Proteomes" id="UP000476064"/>
    </source>
</evidence>
<organism evidence="1 2">
    <name type="scientific">Paenibacillus lycopersici</name>
    <dbReference type="NCBI Taxonomy" id="2704462"/>
    <lineage>
        <taxon>Bacteria</taxon>
        <taxon>Bacillati</taxon>
        <taxon>Bacillota</taxon>
        <taxon>Bacilli</taxon>
        <taxon>Bacillales</taxon>
        <taxon>Paenibacillaceae</taxon>
        <taxon>Paenibacillus</taxon>
    </lineage>
</organism>
<proteinExistence type="predicted"/>
<keyword evidence="2" id="KW-1185">Reference proteome</keyword>